<organism evidence="1">
    <name type="scientific">Siphoviridae sp. ctkhg5</name>
    <dbReference type="NCBI Taxonomy" id="2825643"/>
    <lineage>
        <taxon>Viruses</taxon>
        <taxon>Duplodnaviria</taxon>
        <taxon>Heunggongvirae</taxon>
        <taxon>Uroviricota</taxon>
        <taxon>Caudoviricetes</taxon>
    </lineage>
</organism>
<name>A0A8S5UDD5_9CAUD</name>
<sequence length="121" mass="13777">MPRLNIQGDVRRRLQEHFKSFTVAVSVPEKRKFPLVVVRRTGGAQEEGLDRATLTVLVWDTTEQKAYDAAAAVSDAIALLPFYAGYAKVKETSFYSDFDTSTKSPRYHISFNVWTYLPKEN</sequence>
<dbReference type="EMBL" id="BK016067">
    <property type="protein sequence ID" value="DAF92444.1"/>
    <property type="molecule type" value="Genomic_DNA"/>
</dbReference>
<reference evidence="1" key="1">
    <citation type="journal article" date="2021" name="Proc. Natl. Acad. Sci. U.S.A.">
        <title>A Catalog of Tens of Thousands of Viruses from Human Metagenomes Reveals Hidden Associations with Chronic Diseases.</title>
        <authorList>
            <person name="Tisza M.J."/>
            <person name="Buck C.B."/>
        </authorList>
    </citation>
    <scope>NUCLEOTIDE SEQUENCE</scope>
    <source>
        <strain evidence="1">Ctkhg5</strain>
    </source>
</reference>
<protein>
    <submittedName>
        <fullName evidence="1">Tail completion protein</fullName>
    </submittedName>
</protein>
<evidence type="ECO:0000313" key="1">
    <source>
        <dbReference type="EMBL" id="DAF92444.1"/>
    </source>
</evidence>
<accession>A0A8S5UDD5</accession>
<proteinExistence type="predicted"/>